<evidence type="ECO:0000313" key="1">
    <source>
        <dbReference type="EMBL" id="AYV81109.1"/>
    </source>
</evidence>
<name>A0A3G5A6M5_9VIRU</name>
<organism evidence="1">
    <name type="scientific">Harvfovirus sp</name>
    <dbReference type="NCBI Taxonomy" id="2487768"/>
    <lineage>
        <taxon>Viruses</taxon>
        <taxon>Varidnaviria</taxon>
        <taxon>Bamfordvirae</taxon>
        <taxon>Nucleocytoviricota</taxon>
        <taxon>Megaviricetes</taxon>
        <taxon>Imitervirales</taxon>
        <taxon>Mimiviridae</taxon>
        <taxon>Klosneuvirinae</taxon>
    </lineage>
</organism>
<gene>
    <name evidence="1" type="ORF">Harvfovirus17_3</name>
</gene>
<reference evidence="1" key="1">
    <citation type="submission" date="2018-10" db="EMBL/GenBank/DDBJ databases">
        <title>Hidden diversity of soil giant viruses.</title>
        <authorList>
            <person name="Schulz F."/>
            <person name="Alteio L."/>
            <person name="Goudeau D."/>
            <person name="Ryan E.M."/>
            <person name="Malmstrom R.R."/>
            <person name="Blanchard J."/>
            <person name="Woyke T."/>
        </authorList>
    </citation>
    <scope>NUCLEOTIDE SEQUENCE</scope>
    <source>
        <strain evidence="1">HAV1</strain>
    </source>
</reference>
<dbReference type="EMBL" id="MK072259">
    <property type="protein sequence ID" value="AYV81109.1"/>
    <property type="molecule type" value="Genomic_DNA"/>
</dbReference>
<protein>
    <submittedName>
        <fullName evidence="1">Uncharacterized protein</fullName>
    </submittedName>
</protein>
<sequence length="240" mass="28069">MSSINLVGFKIYFARIRCGAYVLPVYTIDCSCNPQHYLPTKVISEGGYEEKIFRPKYLKKFYELSREKNEISEFEAVIPHIKININVTSYRDCSTKFGRSFGFMYDDLNVEIINKQFIEESKYTDYLGIDLYTYWYIIDYWVDCLYDWKSIQGAKFDLNFEDVKKLIGKARGTNFLIKLKENTNKFENEMKSILDPIIINPLIDIICSYGYSTQDTLGIILSVVHQDILKYSNSYSSIGQ</sequence>
<accession>A0A3G5A6M5</accession>
<proteinExistence type="predicted"/>